<keyword evidence="5" id="KW-1185">Reference proteome</keyword>
<dbReference type="InterPro" id="IPR036812">
    <property type="entry name" value="NAD(P)_OxRdtase_dom_sf"/>
</dbReference>
<dbReference type="Proteomes" id="UP000192578">
    <property type="component" value="Unassembled WGS sequence"/>
</dbReference>
<evidence type="ECO:0000313" key="5">
    <source>
        <dbReference type="Proteomes" id="UP000192578"/>
    </source>
</evidence>
<protein>
    <submittedName>
        <fullName evidence="4">Aldo-keto reductase family 1 member C18</fullName>
    </submittedName>
</protein>
<dbReference type="GO" id="GO:0016491">
    <property type="term" value="F:oxidoreductase activity"/>
    <property type="evidence" value="ECO:0007669"/>
    <property type="project" value="InterPro"/>
</dbReference>
<feature type="site" description="Lowers pKa of active site Tyr" evidence="2">
    <location>
        <position position="81"/>
    </location>
</feature>
<dbReference type="PANTHER" id="PTHR11732">
    <property type="entry name" value="ALDO/KETO REDUCTASE"/>
    <property type="match status" value="1"/>
</dbReference>
<evidence type="ECO:0000259" key="3">
    <source>
        <dbReference type="Pfam" id="PF00248"/>
    </source>
</evidence>
<dbReference type="Pfam" id="PF00248">
    <property type="entry name" value="Aldo_ket_red"/>
    <property type="match status" value="2"/>
</dbReference>
<dbReference type="InterPro" id="IPR020471">
    <property type="entry name" value="AKR"/>
</dbReference>
<comment type="caution">
    <text evidence="4">The sequence shown here is derived from an EMBL/GenBank/DDBJ whole genome shotgun (WGS) entry which is preliminary data.</text>
</comment>
<reference evidence="5" key="1">
    <citation type="submission" date="2017-01" db="EMBL/GenBank/DDBJ databases">
        <title>Comparative genomics of anhydrobiosis in the tardigrade Hypsibius dujardini.</title>
        <authorList>
            <person name="Yoshida Y."/>
            <person name="Koutsovoulos G."/>
            <person name="Laetsch D."/>
            <person name="Stevens L."/>
            <person name="Kumar S."/>
            <person name="Horikawa D."/>
            <person name="Ishino K."/>
            <person name="Komine S."/>
            <person name="Tomita M."/>
            <person name="Blaxter M."/>
            <person name="Arakawa K."/>
        </authorList>
    </citation>
    <scope>NUCLEOTIDE SEQUENCE [LARGE SCALE GENOMIC DNA]</scope>
    <source>
        <strain evidence="5">Z151</strain>
    </source>
</reference>
<dbReference type="PRINTS" id="PR00069">
    <property type="entry name" value="ALDKETRDTASE"/>
</dbReference>
<proteinExistence type="predicted"/>
<evidence type="ECO:0000256" key="2">
    <source>
        <dbReference type="PIRSR" id="PIRSR000097-3"/>
    </source>
</evidence>
<sequence length="274" mass="30580">MSGTDGVRVPSVKLNSSGSIPVLGLGTSRGTREAVEYAIDIGYRHFDSAYACRTEAEVEAAIEKKIQEGVVKREDLFVTTKLFNTFHRPELVLRAIQMSLAALKLGYVDLYLMHKPIAFKYIDDNPTIPKDANGNYLYNDVDTADTWKVESHAYLMQPDLFDYCKTNGIVLVAFASVGSPGRRNKTKDEAVLSEDPIVVKIAKRLGKRPSQIERGRIPIPRSTNPAHIKENIEVCDFDLTPADLAELGSLDRQLRFFGMAEHKNSPNFPYNDGK</sequence>
<gene>
    <name evidence="4" type="ORF">BV898_03374</name>
</gene>
<dbReference type="OrthoDB" id="416253at2759"/>
<name>A0A1W0X520_HYPEX</name>
<feature type="binding site" evidence="1">
    <location>
        <position position="114"/>
    </location>
    <ligand>
        <name>substrate</name>
    </ligand>
</feature>
<dbReference type="EMBL" id="MTYJ01000016">
    <property type="protein sequence ID" value="OQV22548.1"/>
    <property type="molecule type" value="Genomic_DNA"/>
</dbReference>
<evidence type="ECO:0000256" key="1">
    <source>
        <dbReference type="PIRSR" id="PIRSR000097-2"/>
    </source>
</evidence>
<organism evidence="4 5">
    <name type="scientific">Hypsibius exemplaris</name>
    <name type="common">Freshwater tardigrade</name>
    <dbReference type="NCBI Taxonomy" id="2072580"/>
    <lineage>
        <taxon>Eukaryota</taxon>
        <taxon>Metazoa</taxon>
        <taxon>Ecdysozoa</taxon>
        <taxon>Tardigrada</taxon>
        <taxon>Eutardigrada</taxon>
        <taxon>Parachela</taxon>
        <taxon>Hypsibioidea</taxon>
        <taxon>Hypsibiidae</taxon>
        <taxon>Hypsibius</taxon>
    </lineage>
</organism>
<accession>A0A1W0X520</accession>
<feature type="domain" description="NADP-dependent oxidoreductase" evidence="3">
    <location>
        <begin position="154"/>
        <end position="250"/>
    </location>
</feature>
<feature type="domain" description="NADP-dependent oxidoreductase" evidence="3">
    <location>
        <begin position="32"/>
        <end position="118"/>
    </location>
</feature>
<dbReference type="SUPFAM" id="SSF51430">
    <property type="entry name" value="NAD(P)-linked oxidoreductase"/>
    <property type="match status" value="1"/>
</dbReference>
<dbReference type="Gene3D" id="3.20.20.100">
    <property type="entry name" value="NADP-dependent oxidoreductase domain"/>
    <property type="match status" value="2"/>
</dbReference>
<dbReference type="AlphaFoldDB" id="A0A1W0X520"/>
<evidence type="ECO:0000313" key="4">
    <source>
        <dbReference type="EMBL" id="OQV22548.1"/>
    </source>
</evidence>
<dbReference type="InterPro" id="IPR023210">
    <property type="entry name" value="NADP_OxRdtase_dom"/>
</dbReference>
<dbReference type="PIRSF" id="PIRSF000097">
    <property type="entry name" value="AKR"/>
    <property type="match status" value="1"/>
</dbReference>